<dbReference type="Proteomes" id="UP000789759">
    <property type="component" value="Unassembled WGS sequence"/>
</dbReference>
<comment type="caution">
    <text evidence="1">The sequence shown here is derived from an EMBL/GenBank/DDBJ whole genome shotgun (WGS) entry which is preliminary data.</text>
</comment>
<organism evidence="1 2">
    <name type="scientific">Cetraspora pellucida</name>
    <dbReference type="NCBI Taxonomy" id="1433469"/>
    <lineage>
        <taxon>Eukaryota</taxon>
        <taxon>Fungi</taxon>
        <taxon>Fungi incertae sedis</taxon>
        <taxon>Mucoromycota</taxon>
        <taxon>Glomeromycotina</taxon>
        <taxon>Glomeromycetes</taxon>
        <taxon>Diversisporales</taxon>
        <taxon>Gigasporaceae</taxon>
        <taxon>Cetraspora</taxon>
    </lineage>
</organism>
<dbReference type="EMBL" id="CAJVQA010014575">
    <property type="protein sequence ID" value="CAG8731841.1"/>
    <property type="molecule type" value="Genomic_DNA"/>
</dbReference>
<dbReference type="OrthoDB" id="2404323at2759"/>
<keyword evidence="2" id="KW-1185">Reference proteome</keyword>
<name>A0A9N9IET4_9GLOM</name>
<dbReference type="AlphaFoldDB" id="A0A9N9IET4"/>
<evidence type="ECO:0000313" key="1">
    <source>
        <dbReference type="EMBL" id="CAG8731841.1"/>
    </source>
</evidence>
<accession>A0A9N9IET4</accession>
<reference evidence="1" key="1">
    <citation type="submission" date="2021-06" db="EMBL/GenBank/DDBJ databases">
        <authorList>
            <person name="Kallberg Y."/>
            <person name="Tangrot J."/>
            <person name="Rosling A."/>
        </authorList>
    </citation>
    <scope>NUCLEOTIDE SEQUENCE</scope>
    <source>
        <strain evidence="1">FL966</strain>
    </source>
</reference>
<gene>
    <name evidence="1" type="ORF">CPELLU_LOCUS13537</name>
</gene>
<proteinExistence type="predicted"/>
<protein>
    <submittedName>
        <fullName evidence="1">15483_t:CDS:1</fullName>
    </submittedName>
</protein>
<sequence length="324" mass="37584">MASELIWSYIISEENPSVEGFLKWAQNQTDNMFRLKYEQTFIYLQAIINFHTGVRFNRPLLKFAARRMFAPIWSARQHPIYRLIKIADEEQMLRLRPEIRNLIQERVVTSRSKLLNQHQGHDAILEEINKSLKSLIPPIPSQWYWEIVAYNCTNFSKLCTNIFNIIEYSESEANGPRTYSSFTTKSRRFWVQIRKAQFVNPNADNCIFQNLGGELILSKQMIRFSEITSTKRTEFIKATLIKKTPLGIWHPIPITCDEAELQKSEGSLKKSEILSIITSLIPSLGDSDQSRFCGLSNKSCEELVNILQEVKNILTENNISISEE</sequence>
<evidence type="ECO:0000313" key="2">
    <source>
        <dbReference type="Proteomes" id="UP000789759"/>
    </source>
</evidence>